<dbReference type="EMBL" id="CP002994">
    <property type="protein sequence ID" value="AEM84051.1"/>
    <property type="molecule type" value="Genomic_DNA"/>
</dbReference>
<feature type="domain" description="3-hydroxyacyl-CoA dehydrogenase NAD binding" evidence="6">
    <location>
        <begin position="10"/>
        <end position="190"/>
    </location>
</feature>
<protein>
    <submittedName>
        <fullName evidence="7">3-hydroxyacyl-CoA dehydrogenase NAD-binding protein</fullName>
    </submittedName>
</protein>
<dbReference type="Gene3D" id="3.40.50.720">
    <property type="entry name" value="NAD(P)-binding Rossmann-like Domain"/>
    <property type="match status" value="1"/>
</dbReference>
<dbReference type="InterPro" id="IPR022694">
    <property type="entry name" value="3-OHacyl-CoA_DH"/>
</dbReference>
<dbReference type="Proteomes" id="UP000008703">
    <property type="component" value="Chromosome"/>
</dbReference>
<name>G2PF45_STRV4</name>
<comment type="similarity">
    <text evidence="2">Belongs to the 3-hydroxyacyl-CoA dehydrogenase family.</text>
</comment>
<evidence type="ECO:0000256" key="4">
    <source>
        <dbReference type="PIRSR" id="PIRSR000105-1"/>
    </source>
</evidence>
<sequence>MSPHMHEVRTVGVVGCGLMGSGIAELCARRGLDTLVYEVNALAVESGRAKIESSLARAVERGKLTVADRAAALKRVAFTTDFADFADRDLAIEAVPEDEDLKLRVFEELDDALIRPDALLASNTSSIPIMKLAAATKRPGQVVGLHFFNPVPVLDLVELVPSLVIADSAWERIRAFAADTLGRHVIVSQDRAGFVVNSLLIPYIVSAIRMLESGFAVAHDIDAGMVRGCAHPMGPLRLADHIGLDTTLAVAESLYAEYREPHLAPPALLSRMVQAGHLGRKAGVGFYKYSAGTAI</sequence>
<keyword evidence="3" id="KW-0560">Oxidoreductase</keyword>
<gene>
    <name evidence="7" type="ORF">Strvi_4412</name>
</gene>
<dbReference type="PANTHER" id="PTHR48075:SF9">
    <property type="entry name" value="3-HYDROXYBUTYRYL-COA DEHYDROGENASE"/>
    <property type="match status" value="1"/>
</dbReference>
<dbReference type="PIRSF" id="PIRSF000105">
    <property type="entry name" value="HCDH"/>
    <property type="match status" value="1"/>
</dbReference>
<keyword evidence="8" id="KW-1185">Reference proteome</keyword>
<feature type="domain" description="3-hydroxyacyl-CoA dehydrogenase C-terminal" evidence="5">
    <location>
        <begin position="193"/>
        <end position="289"/>
    </location>
</feature>
<accession>G2PF45</accession>
<evidence type="ECO:0000256" key="2">
    <source>
        <dbReference type="ARBA" id="ARBA00009463"/>
    </source>
</evidence>
<dbReference type="InterPro" id="IPR008927">
    <property type="entry name" value="6-PGluconate_DH-like_C_sf"/>
</dbReference>
<dbReference type="Gene3D" id="1.10.1040.10">
    <property type="entry name" value="N-(1-d-carboxylethyl)-l-norvaline Dehydrogenase, domain 2"/>
    <property type="match status" value="1"/>
</dbReference>
<dbReference type="HOGENOM" id="CLU_009834_2_0_11"/>
<dbReference type="InterPro" id="IPR006176">
    <property type="entry name" value="3-OHacyl-CoA_DH_NAD-bd"/>
</dbReference>
<evidence type="ECO:0000313" key="8">
    <source>
        <dbReference type="Proteomes" id="UP000008703"/>
    </source>
</evidence>
<dbReference type="InterPro" id="IPR006108">
    <property type="entry name" value="3HC_DH_C"/>
</dbReference>
<dbReference type="AlphaFoldDB" id="G2PF45"/>
<evidence type="ECO:0000256" key="3">
    <source>
        <dbReference type="ARBA" id="ARBA00023002"/>
    </source>
</evidence>
<dbReference type="FunFam" id="3.40.50.720:FF:000009">
    <property type="entry name" value="Fatty oxidation complex, alpha subunit"/>
    <property type="match status" value="1"/>
</dbReference>
<evidence type="ECO:0000313" key="7">
    <source>
        <dbReference type="EMBL" id="AEM84051.1"/>
    </source>
</evidence>
<comment type="pathway">
    <text evidence="1">Lipid metabolism; butanoate metabolism.</text>
</comment>
<dbReference type="SUPFAM" id="SSF48179">
    <property type="entry name" value="6-phosphogluconate dehydrogenase C-terminal domain-like"/>
    <property type="match status" value="1"/>
</dbReference>
<dbReference type="Pfam" id="PF00725">
    <property type="entry name" value="3HCDH"/>
    <property type="match status" value="1"/>
</dbReference>
<organism evidence="7 8">
    <name type="scientific">Streptomyces violaceusniger (strain Tu 4113)</name>
    <dbReference type="NCBI Taxonomy" id="653045"/>
    <lineage>
        <taxon>Bacteria</taxon>
        <taxon>Bacillati</taxon>
        <taxon>Actinomycetota</taxon>
        <taxon>Actinomycetes</taxon>
        <taxon>Kitasatosporales</taxon>
        <taxon>Streptomycetaceae</taxon>
        <taxon>Streptomyces</taxon>
        <taxon>Streptomyces violaceusniger group</taxon>
    </lineage>
</organism>
<evidence type="ECO:0000259" key="5">
    <source>
        <dbReference type="Pfam" id="PF00725"/>
    </source>
</evidence>
<dbReference type="KEGG" id="svl:Strvi_4412"/>
<dbReference type="eggNOG" id="COG1250">
    <property type="taxonomic scope" value="Bacteria"/>
</dbReference>
<dbReference type="InterPro" id="IPR013328">
    <property type="entry name" value="6PGD_dom2"/>
</dbReference>
<dbReference type="GO" id="GO:0070403">
    <property type="term" value="F:NAD+ binding"/>
    <property type="evidence" value="ECO:0007669"/>
    <property type="project" value="InterPro"/>
</dbReference>
<dbReference type="SUPFAM" id="SSF51735">
    <property type="entry name" value="NAD(P)-binding Rossmann-fold domains"/>
    <property type="match status" value="1"/>
</dbReference>
<evidence type="ECO:0000259" key="6">
    <source>
        <dbReference type="Pfam" id="PF02737"/>
    </source>
</evidence>
<feature type="site" description="Important for catalytic activity" evidence="4">
    <location>
        <position position="146"/>
    </location>
</feature>
<dbReference type="PANTHER" id="PTHR48075">
    <property type="entry name" value="3-HYDROXYACYL-COA DEHYDROGENASE FAMILY PROTEIN"/>
    <property type="match status" value="1"/>
</dbReference>
<dbReference type="Pfam" id="PF02737">
    <property type="entry name" value="3HCDH_N"/>
    <property type="match status" value="1"/>
</dbReference>
<dbReference type="GO" id="GO:0006635">
    <property type="term" value="P:fatty acid beta-oxidation"/>
    <property type="evidence" value="ECO:0007669"/>
    <property type="project" value="TreeGrafter"/>
</dbReference>
<dbReference type="InterPro" id="IPR036291">
    <property type="entry name" value="NAD(P)-bd_dom_sf"/>
</dbReference>
<dbReference type="NCBIfam" id="NF005875">
    <property type="entry name" value="PRK07819.1"/>
    <property type="match status" value="1"/>
</dbReference>
<evidence type="ECO:0000256" key="1">
    <source>
        <dbReference type="ARBA" id="ARBA00005086"/>
    </source>
</evidence>
<dbReference type="GO" id="GO:0008691">
    <property type="term" value="F:3-hydroxybutyryl-CoA dehydrogenase activity"/>
    <property type="evidence" value="ECO:0007669"/>
    <property type="project" value="TreeGrafter"/>
</dbReference>
<proteinExistence type="inferred from homology"/>
<reference evidence="7" key="1">
    <citation type="submission" date="2011-08" db="EMBL/GenBank/DDBJ databases">
        <title>Complete sequence of chromosome of Streptomyces violaceusniger Tu 4113.</title>
        <authorList>
            <consortium name="US DOE Joint Genome Institute"/>
            <person name="Lucas S."/>
            <person name="Han J."/>
            <person name="Lapidus A."/>
            <person name="Cheng J.-F."/>
            <person name="Goodwin L."/>
            <person name="Pitluck S."/>
            <person name="Peters L."/>
            <person name="Ivanova N."/>
            <person name="Daligault H."/>
            <person name="Detter J.C."/>
            <person name="Han C."/>
            <person name="Tapia R."/>
            <person name="Land M."/>
            <person name="Hauser L."/>
            <person name="Kyrpides N."/>
            <person name="Ivanova N."/>
            <person name="Pagani I."/>
            <person name="Hagen A."/>
            <person name="Katz L."/>
            <person name="Fiedler H.-P."/>
            <person name="Keasling J."/>
            <person name="Fortman J."/>
            <person name="Woyke T."/>
        </authorList>
    </citation>
    <scope>NUCLEOTIDE SEQUENCE [LARGE SCALE GENOMIC DNA]</scope>
    <source>
        <strain evidence="7">Tu 4113</strain>
    </source>
</reference>